<evidence type="ECO:0000259" key="2">
    <source>
        <dbReference type="Pfam" id="PF00117"/>
    </source>
</evidence>
<dbReference type="InterPro" id="IPR006221">
    <property type="entry name" value="TrpG/PapA_dom"/>
</dbReference>
<dbReference type="SUPFAM" id="SSF52317">
    <property type="entry name" value="Class I glutamine amidotransferase-like"/>
    <property type="match status" value="1"/>
</dbReference>
<dbReference type="RefSeq" id="WP_062442971.1">
    <property type="nucleotide sequence ID" value="NZ_BMCJ01000005.1"/>
</dbReference>
<dbReference type="PRINTS" id="PR00099">
    <property type="entry name" value="CPSGATASE"/>
</dbReference>
<organism evidence="3 4">
    <name type="scientific">Thalassobacillus devorans</name>
    <dbReference type="NCBI Taxonomy" id="279813"/>
    <lineage>
        <taxon>Bacteria</taxon>
        <taxon>Bacillati</taxon>
        <taxon>Bacillota</taxon>
        <taxon>Bacilli</taxon>
        <taxon>Bacillales</taxon>
        <taxon>Bacillaceae</taxon>
        <taxon>Thalassobacillus</taxon>
    </lineage>
</organism>
<dbReference type="Pfam" id="PF00117">
    <property type="entry name" value="GATase"/>
    <property type="match status" value="1"/>
</dbReference>
<gene>
    <name evidence="3" type="ORF">GCM10007216_29060</name>
</gene>
<dbReference type="InterPro" id="IPR029062">
    <property type="entry name" value="Class_I_gatase-like"/>
</dbReference>
<feature type="domain" description="Glutamine amidotransferase" evidence="2">
    <location>
        <begin position="3"/>
        <end position="186"/>
    </location>
</feature>
<dbReference type="PRINTS" id="PR00097">
    <property type="entry name" value="ANTSNTHASEII"/>
</dbReference>
<dbReference type="NCBIfam" id="TIGR00566">
    <property type="entry name" value="trpG_papA"/>
    <property type="match status" value="1"/>
</dbReference>
<dbReference type="PANTHER" id="PTHR43418">
    <property type="entry name" value="MULTIFUNCTIONAL TRYPTOPHAN BIOSYNTHESIS PROTEIN-RELATED"/>
    <property type="match status" value="1"/>
</dbReference>
<evidence type="ECO:0000313" key="4">
    <source>
        <dbReference type="Proteomes" id="UP000619534"/>
    </source>
</evidence>
<dbReference type="PANTHER" id="PTHR43418:SF4">
    <property type="entry name" value="MULTIFUNCTIONAL TRYPTOPHAN BIOSYNTHESIS PROTEIN"/>
    <property type="match status" value="1"/>
</dbReference>
<comment type="caution">
    <text evidence="3">The sequence shown here is derived from an EMBL/GenBank/DDBJ whole genome shotgun (WGS) entry which is preliminary data.</text>
</comment>
<reference evidence="4" key="1">
    <citation type="journal article" date="2019" name="Int. J. Syst. Evol. Microbiol.">
        <title>The Global Catalogue of Microorganisms (GCM) 10K type strain sequencing project: providing services to taxonomists for standard genome sequencing and annotation.</title>
        <authorList>
            <consortium name="The Broad Institute Genomics Platform"/>
            <consortium name="The Broad Institute Genome Sequencing Center for Infectious Disease"/>
            <person name="Wu L."/>
            <person name="Ma J."/>
        </authorList>
    </citation>
    <scope>NUCLEOTIDE SEQUENCE [LARGE SCALE GENOMIC DNA]</scope>
    <source>
        <strain evidence="4">CCM 7282</strain>
    </source>
</reference>
<dbReference type="EMBL" id="BMCJ01000005">
    <property type="protein sequence ID" value="GGC96453.1"/>
    <property type="molecule type" value="Genomic_DNA"/>
</dbReference>
<protein>
    <recommendedName>
        <fullName evidence="2">Glutamine amidotransferase domain-containing protein</fullName>
    </recommendedName>
</protein>
<dbReference type="Gene3D" id="3.40.50.880">
    <property type="match status" value="1"/>
</dbReference>
<keyword evidence="4" id="KW-1185">Reference proteome</keyword>
<accession>A0ABQ1PFX4</accession>
<dbReference type="InterPro" id="IPR050472">
    <property type="entry name" value="Anth_synth/Amidotransfase"/>
</dbReference>
<dbReference type="InterPro" id="IPR017926">
    <property type="entry name" value="GATASE"/>
</dbReference>
<proteinExistence type="predicted"/>
<name>A0ABQ1PFX4_9BACI</name>
<evidence type="ECO:0000256" key="1">
    <source>
        <dbReference type="ARBA" id="ARBA00022962"/>
    </source>
</evidence>
<keyword evidence="1" id="KW-0315">Glutamine amidotransferase</keyword>
<dbReference type="PRINTS" id="PR00096">
    <property type="entry name" value="GATASE"/>
</dbReference>
<sequence>MVVIIDNYDSFTYNLVQYFRLMDEQVLVYRNNQVTVKELQRLGPDLIVLSPGPGSPKDTLGNQVILDTFHAIIPILGVCLGHQAIVTYFGGNVVKGARPVHGKVSRITHDHQGAFHNLPSPALVTRYHSLAAERITMPESLMITAETEDGIVMGVRHKEYPIEGLQFHPESILSETGLQMLENVYRNAKRWAMRSIQKEV</sequence>
<dbReference type="Proteomes" id="UP000619534">
    <property type="component" value="Unassembled WGS sequence"/>
</dbReference>
<dbReference type="PROSITE" id="PS51273">
    <property type="entry name" value="GATASE_TYPE_1"/>
    <property type="match status" value="1"/>
</dbReference>
<dbReference type="CDD" id="cd01743">
    <property type="entry name" value="GATase1_Anthranilate_Synthase"/>
    <property type="match status" value="1"/>
</dbReference>
<evidence type="ECO:0000313" key="3">
    <source>
        <dbReference type="EMBL" id="GGC96453.1"/>
    </source>
</evidence>